<evidence type="ECO:0000256" key="5">
    <source>
        <dbReference type="ARBA" id="ARBA00022777"/>
    </source>
</evidence>
<evidence type="ECO:0000256" key="7">
    <source>
        <dbReference type="PROSITE-ProRule" id="PRU10141"/>
    </source>
</evidence>
<dbReference type="InterPro" id="IPR036208">
    <property type="entry name" value="VHL_sf"/>
</dbReference>
<dbReference type="Pfam" id="PF00069">
    <property type="entry name" value="Pkinase"/>
    <property type="match status" value="1"/>
</dbReference>
<feature type="binding site" evidence="7">
    <location>
        <position position="37"/>
    </location>
    <ligand>
        <name>ATP</name>
        <dbReference type="ChEBI" id="CHEBI:30616"/>
    </ligand>
</feature>
<dbReference type="AlphaFoldDB" id="A0A1H9XEV3"/>
<dbReference type="Gene3D" id="2.60.40.780">
    <property type="entry name" value="von Hippel-Lindau disease tumour suppressor, beta domain"/>
    <property type="match status" value="1"/>
</dbReference>
<evidence type="ECO:0000313" key="10">
    <source>
        <dbReference type="Proteomes" id="UP000199051"/>
    </source>
</evidence>
<organism evidence="9 10">
    <name type="scientific">Actinokineospora terrae</name>
    <dbReference type="NCBI Taxonomy" id="155974"/>
    <lineage>
        <taxon>Bacteria</taxon>
        <taxon>Bacillati</taxon>
        <taxon>Actinomycetota</taxon>
        <taxon>Actinomycetes</taxon>
        <taxon>Pseudonocardiales</taxon>
        <taxon>Pseudonocardiaceae</taxon>
        <taxon>Actinokineospora</taxon>
    </lineage>
</organism>
<evidence type="ECO:0000313" key="9">
    <source>
        <dbReference type="EMBL" id="SES44561.1"/>
    </source>
</evidence>
<dbReference type="PROSITE" id="PS00107">
    <property type="entry name" value="PROTEIN_KINASE_ATP"/>
    <property type="match status" value="1"/>
</dbReference>
<keyword evidence="10" id="KW-1185">Reference proteome</keyword>
<evidence type="ECO:0000256" key="3">
    <source>
        <dbReference type="ARBA" id="ARBA00022679"/>
    </source>
</evidence>
<dbReference type="Proteomes" id="UP000199051">
    <property type="component" value="Unassembled WGS sequence"/>
</dbReference>
<feature type="domain" description="Protein kinase" evidence="8">
    <location>
        <begin position="8"/>
        <end position="267"/>
    </location>
</feature>
<evidence type="ECO:0000256" key="1">
    <source>
        <dbReference type="ARBA" id="ARBA00012513"/>
    </source>
</evidence>
<proteinExistence type="predicted"/>
<keyword evidence="3" id="KW-0808">Transferase</keyword>
<dbReference type="PANTHER" id="PTHR43289">
    <property type="entry name" value="MITOGEN-ACTIVATED PROTEIN KINASE KINASE KINASE 20-RELATED"/>
    <property type="match status" value="1"/>
</dbReference>
<dbReference type="FunFam" id="1.10.510.10:FF:000021">
    <property type="entry name" value="Serine/threonine protein kinase"/>
    <property type="match status" value="1"/>
</dbReference>
<dbReference type="PROSITE" id="PS50011">
    <property type="entry name" value="PROTEIN_KINASE_DOM"/>
    <property type="match status" value="1"/>
</dbReference>
<dbReference type="InterPro" id="IPR037140">
    <property type="entry name" value="VHL_beta_dom_sf"/>
</dbReference>
<dbReference type="CDD" id="cd14014">
    <property type="entry name" value="STKc_PknB_like"/>
    <property type="match status" value="1"/>
</dbReference>
<gene>
    <name evidence="9" type="ORF">SAMN04487818_114187</name>
</gene>
<dbReference type="GO" id="GO:0004674">
    <property type="term" value="F:protein serine/threonine kinase activity"/>
    <property type="evidence" value="ECO:0007669"/>
    <property type="project" value="UniProtKB-KW"/>
</dbReference>
<name>A0A1H9XEV3_9PSEU</name>
<dbReference type="PANTHER" id="PTHR43289:SF6">
    <property type="entry name" value="SERINE_THREONINE-PROTEIN KINASE NEKL-3"/>
    <property type="match status" value="1"/>
</dbReference>
<dbReference type="InterPro" id="IPR000719">
    <property type="entry name" value="Prot_kinase_dom"/>
</dbReference>
<keyword evidence="6 7" id="KW-0067">ATP-binding</keyword>
<sequence length="422" mass="44729">MSEAFGRYRVEGLLGRGGMGEVHRAYDETHHRYVALKRLAPGLARDPVGRARFQREMALLARMRSPHVVPVLDFGEVDGRPYLAMALLEGEDLDVVLARGPLPVARAVDVVCQVAVALQAAHAAGLVHRDVKPGNIKLDGDHVHLLDFGIARSTAGTTGLTTTGMFIGTVDYMAPERFGATAGDVRSDVYSLGCLLFECLTARKPFPGPNAAAIIHAHLSQAPPRPSALAPRVPAVVDEVVVRAMAKRPEDRMPSASAFIAAARAGLGVTKLGPPVEIEPVVRRRKRVPLLPLGLGVVGLLVGVLVSWQSPVETVESRPPSAAVTSPRPVEGISGTAVITGCGGSSPSPRSETPALLTFENARTDGIALVVSWVDFDGVQRFWFSLPAGDKVDQRTWAGHRWVIADRACLAVVAGPGTVVVG</sequence>
<dbReference type="Gene3D" id="1.10.510.10">
    <property type="entry name" value="Transferase(Phosphotransferase) domain 1"/>
    <property type="match status" value="1"/>
</dbReference>
<dbReference type="STRING" id="155974.SAMN04487818_114187"/>
<keyword evidence="5 9" id="KW-0418">Kinase</keyword>
<dbReference type="GO" id="GO:0005524">
    <property type="term" value="F:ATP binding"/>
    <property type="evidence" value="ECO:0007669"/>
    <property type="project" value="UniProtKB-UniRule"/>
</dbReference>
<evidence type="ECO:0000256" key="4">
    <source>
        <dbReference type="ARBA" id="ARBA00022741"/>
    </source>
</evidence>
<dbReference type="EC" id="2.7.11.1" evidence="1"/>
<protein>
    <recommendedName>
        <fullName evidence="1">non-specific serine/threonine protein kinase</fullName>
        <ecNumber evidence="1">2.7.11.1</ecNumber>
    </recommendedName>
</protein>
<keyword evidence="2" id="KW-0723">Serine/threonine-protein kinase</keyword>
<accession>A0A1H9XEV3</accession>
<dbReference type="Gene3D" id="3.30.200.20">
    <property type="entry name" value="Phosphorylase Kinase, domain 1"/>
    <property type="match status" value="1"/>
</dbReference>
<keyword evidence="4 7" id="KW-0547">Nucleotide-binding</keyword>
<evidence type="ECO:0000256" key="6">
    <source>
        <dbReference type="ARBA" id="ARBA00022840"/>
    </source>
</evidence>
<dbReference type="EMBL" id="FOGI01000014">
    <property type="protein sequence ID" value="SES44561.1"/>
    <property type="molecule type" value="Genomic_DNA"/>
</dbReference>
<dbReference type="InterPro" id="IPR011009">
    <property type="entry name" value="Kinase-like_dom_sf"/>
</dbReference>
<dbReference type="RefSeq" id="WP_092785543.1">
    <property type="nucleotide sequence ID" value="NZ_FOGI01000014.1"/>
</dbReference>
<dbReference type="InterPro" id="IPR017441">
    <property type="entry name" value="Protein_kinase_ATP_BS"/>
</dbReference>
<dbReference type="SUPFAM" id="SSF49468">
    <property type="entry name" value="VHL"/>
    <property type="match status" value="1"/>
</dbReference>
<dbReference type="SMART" id="SM00220">
    <property type="entry name" value="S_TKc"/>
    <property type="match status" value="1"/>
</dbReference>
<evidence type="ECO:0000256" key="2">
    <source>
        <dbReference type="ARBA" id="ARBA00022527"/>
    </source>
</evidence>
<evidence type="ECO:0000259" key="8">
    <source>
        <dbReference type="PROSITE" id="PS50011"/>
    </source>
</evidence>
<dbReference type="SUPFAM" id="SSF56112">
    <property type="entry name" value="Protein kinase-like (PK-like)"/>
    <property type="match status" value="1"/>
</dbReference>
<reference evidence="10" key="1">
    <citation type="submission" date="2016-10" db="EMBL/GenBank/DDBJ databases">
        <authorList>
            <person name="Varghese N."/>
            <person name="Submissions S."/>
        </authorList>
    </citation>
    <scope>NUCLEOTIDE SEQUENCE [LARGE SCALE GENOMIC DNA]</scope>
    <source>
        <strain evidence="10">DSM 44260</strain>
    </source>
</reference>